<dbReference type="Pfam" id="PF07934">
    <property type="entry name" value="OGG_N"/>
    <property type="match status" value="1"/>
</dbReference>
<dbReference type="SUPFAM" id="SSF48150">
    <property type="entry name" value="DNA-glycosylase"/>
    <property type="match status" value="1"/>
</dbReference>
<dbReference type="GO" id="GO:0034039">
    <property type="term" value="F:8-oxo-7,8-dihydroguanine DNA N-glycosylase activity"/>
    <property type="evidence" value="ECO:0007669"/>
    <property type="project" value="TreeGrafter"/>
</dbReference>
<comment type="catalytic activity">
    <reaction evidence="9">
        <text>2'-deoxyribonucleotide-(2'-deoxyribose 5'-phosphate)-2'-deoxyribonucleotide-DNA = a 3'-end 2'-deoxyribonucleotide-(2,3-dehydro-2,3-deoxyribose 5'-phosphate)-DNA + a 5'-end 5'-phospho-2'-deoxyribonucleoside-DNA + H(+)</text>
        <dbReference type="Rhea" id="RHEA:66592"/>
        <dbReference type="Rhea" id="RHEA-COMP:13180"/>
        <dbReference type="Rhea" id="RHEA-COMP:16897"/>
        <dbReference type="Rhea" id="RHEA-COMP:17067"/>
        <dbReference type="ChEBI" id="CHEBI:15378"/>
        <dbReference type="ChEBI" id="CHEBI:136412"/>
        <dbReference type="ChEBI" id="CHEBI:157695"/>
        <dbReference type="ChEBI" id="CHEBI:167181"/>
        <dbReference type="EC" id="4.2.99.18"/>
    </reaction>
</comment>
<keyword evidence="7" id="KW-0511">Multifunctional enzyme</keyword>
<evidence type="ECO:0000256" key="6">
    <source>
        <dbReference type="ARBA" id="ARBA00023239"/>
    </source>
</evidence>
<comment type="similarity">
    <text evidence="1">Belongs to the type-1 OGG1 family.</text>
</comment>
<dbReference type="InterPro" id="IPR023170">
    <property type="entry name" value="HhH_base_excis_C"/>
</dbReference>
<dbReference type="Gene3D" id="1.10.1670.10">
    <property type="entry name" value="Helix-hairpin-Helix base-excision DNA repair enzymes (C-terminal)"/>
    <property type="match status" value="1"/>
</dbReference>
<keyword evidence="5" id="KW-0234">DNA repair</keyword>
<dbReference type="InterPro" id="IPR003265">
    <property type="entry name" value="HhH-GPD_domain"/>
</dbReference>
<dbReference type="CDD" id="cd00056">
    <property type="entry name" value="ENDO3c"/>
    <property type="match status" value="1"/>
</dbReference>
<dbReference type="SUPFAM" id="SSF55945">
    <property type="entry name" value="TATA-box binding protein-like"/>
    <property type="match status" value="1"/>
</dbReference>
<dbReference type="EMBL" id="JASFZW010000004">
    <property type="protein sequence ID" value="KAK2078471.1"/>
    <property type="molecule type" value="Genomic_DNA"/>
</dbReference>
<dbReference type="Proteomes" id="UP001255856">
    <property type="component" value="Unassembled WGS sequence"/>
</dbReference>
<reference evidence="12" key="1">
    <citation type="submission" date="2021-01" db="EMBL/GenBank/DDBJ databases">
        <authorList>
            <person name="Eckstrom K.M.E."/>
        </authorList>
    </citation>
    <scope>NUCLEOTIDE SEQUENCE</scope>
    <source>
        <strain evidence="12">UVCC 0001</strain>
    </source>
</reference>
<keyword evidence="4" id="KW-0378">Hydrolase</keyword>
<evidence type="ECO:0000256" key="3">
    <source>
        <dbReference type="ARBA" id="ARBA00022763"/>
    </source>
</evidence>
<dbReference type="InterPro" id="IPR052054">
    <property type="entry name" value="Oxidative_DNA_repair_enzyme"/>
</dbReference>
<evidence type="ECO:0000256" key="2">
    <source>
        <dbReference type="ARBA" id="ARBA00012720"/>
    </source>
</evidence>
<proteinExistence type="inferred from homology"/>
<evidence type="ECO:0000259" key="11">
    <source>
        <dbReference type="SMART" id="SM00478"/>
    </source>
</evidence>
<evidence type="ECO:0000256" key="9">
    <source>
        <dbReference type="ARBA" id="ARBA00044632"/>
    </source>
</evidence>
<dbReference type="GO" id="GO:0005634">
    <property type="term" value="C:nucleus"/>
    <property type="evidence" value="ECO:0007669"/>
    <property type="project" value="TreeGrafter"/>
</dbReference>
<dbReference type="PANTHER" id="PTHR10242:SF2">
    <property type="entry name" value="N-GLYCOSYLASE_DNA LYASE"/>
    <property type="match status" value="1"/>
</dbReference>
<feature type="region of interest" description="Disordered" evidence="10">
    <location>
        <begin position="328"/>
        <end position="367"/>
    </location>
</feature>
<evidence type="ECO:0000256" key="1">
    <source>
        <dbReference type="ARBA" id="ARBA00010679"/>
    </source>
</evidence>
<dbReference type="GO" id="GO:0006289">
    <property type="term" value="P:nucleotide-excision repair"/>
    <property type="evidence" value="ECO:0007669"/>
    <property type="project" value="InterPro"/>
</dbReference>
<evidence type="ECO:0000256" key="4">
    <source>
        <dbReference type="ARBA" id="ARBA00022801"/>
    </source>
</evidence>
<gene>
    <name evidence="12" type="ORF">QBZ16_003311</name>
</gene>
<evidence type="ECO:0000256" key="8">
    <source>
        <dbReference type="ARBA" id="ARBA00023295"/>
    </source>
</evidence>
<evidence type="ECO:0000256" key="5">
    <source>
        <dbReference type="ARBA" id="ARBA00023204"/>
    </source>
</evidence>
<dbReference type="GO" id="GO:0003684">
    <property type="term" value="F:damaged DNA binding"/>
    <property type="evidence" value="ECO:0007669"/>
    <property type="project" value="InterPro"/>
</dbReference>
<keyword evidence="13" id="KW-1185">Reference proteome</keyword>
<feature type="compositionally biased region" description="Basic and acidic residues" evidence="10">
    <location>
        <begin position="355"/>
        <end position="367"/>
    </location>
</feature>
<dbReference type="AlphaFoldDB" id="A0AAD9IHB0"/>
<organism evidence="12 13">
    <name type="scientific">Prototheca wickerhamii</name>
    <dbReference type="NCBI Taxonomy" id="3111"/>
    <lineage>
        <taxon>Eukaryota</taxon>
        <taxon>Viridiplantae</taxon>
        <taxon>Chlorophyta</taxon>
        <taxon>core chlorophytes</taxon>
        <taxon>Trebouxiophyceae</taxon>
        <taxon>Chlorellales</taxon>
        <taxon>Chlorellaceae</taxon>
        <taxon>Prototheca</taxon>
    </lineage>
</organism>
<dbReference type="SMART" id="SM00478">
    <property type="entry name" value="ENDO3c"/>
    <property type="match status" value="1"/>
</dbReference>
<keyword evidence="3" id="KW-0227">DNA damage</keyword>
<dbReference type="GO" id="GO:0006285">
    <property type="term" value="P:base-excision repair, AP site formation"/>
    <property type="evidence" value="ECO:0007669"/>
    <property type="project" value="TreeGrafter"/>
</dbReference>
<dbReference type="InterPro" id="IPR012904">
    <property type="entry name" value="OGG_N"/>
</dbReference>
<accession>A0AAD9IHB0</accession>
<dbReference type="Pfam" id="PF00730">
    <property type="entry name" value="HhH-GPD"/>
    <property type="match status" value="1"/>
</dbReference>
<dbReference type="EC" id="4.2.99.18" evidence="2"/>
<dbReference type="Gene3D" id="1.10.340.30">
    <property type="entry name" value="Hypothetical protein, domain 2"/>
    <property type="match status" value="1"/>
</dbReference>
<feature type="domain" description="HhH-GPD" evidence="11">
    <location>
        <begin position="133"/>
        <end position="307"/>
    </location>
</feature>
<dbReference type="Gene3D" id="3.30.310.40">
    <property type="match status" value="1"/>
</dbReference>
<name>A0AAD9IHB0_PROWI</name>
<protein>
    <recommendedName>
        <fullName evidence="2">DNA-(apurinic or apyrimidinic site) lyase</fullName>
        <ecNumber evidence="2">4.2.99.18</ecNumber>
    </recommendedName>
</protein>
<keyword evidence="8" id="KW-0326">Glycosidase</keyword>
<keyword evidence="6" id="KW-0456">Lyase</keyword>
<sequence length="367" mass="39727">MSSTVAADSAAGWRLLGTPREELRLEFTLPTGQSFRWRETGPDEYTGVVGQRVVRMRQLEDDVGWQVLARGPGADPSEDAAVLHDYFTLDTKLATLNSEWAAACSHFAKVHPFFPGCRMLRQDPVETLFQFLCSSNNHISRIQLMIERLCAQWGSPLLLAEEADAKAAASGPQSSAFESFFAFPTLDQLAAATEAELRAAGFGYRARFITGSVAALRAGGGDAWLRALRGRPTAEVVAALCALPGVGPKVAACVALFSLDAHDAIPVDVHVWNLACRHYTPHLRHKALTPALHGAVQAAFVSRFGPYAGWAHNTLFVSDLRRFKDRTAARRGKKRVPGALDAESRALGPSTPPLKAEEDKGGALEGR</sequence>
<dbReference type="PANTHER" id="PTHR10242">
    <property type="entry name" value="8-OXOGUANINE DNA GLYCOSYLASE"/>
    <property type="match status" value="1"/>
</dbReference>
<evidence type="ECO:0000313" key="12">
    <source>
        <dbReference type="EMBL" id="KAK2078471.1"/>
    </source>
</evidence>
<evidence type="ECO:0000313" key="13">
    <source>
        <dbReference type="Proteomes" id="UP001255856"/>
    </source>
</evidence>
<comment type="caution">
    <text evidence="12">The sequence shown here is derived from an EMBL/GenBank/DDBJ whole genome shotgun (WGS) entry which is preliminary data.</text>
</comment>
<evidence type="ECO:0000256" key="7">
    <source>
        <dbReference type="ARBA" id="ARBA00023268"/>
    </source>
</evidence>
<dbReference type="GO" id="GO:0140078">
    <property type="term" value="F:class I DNA-(apurinic or apyrimidinic site) endonuclease activity"/>
    <property type="evidence" value="ECO:0007669"/>
    <property type="project" value="UniProtKB-EC"/>
</dbReference>
<evidence type="ECO:0000256" key="10">
    <source>
        <dbReference type="SAM" id="MobiDB-lite"/>
    </source>
</evidence>
<dbReference type="InterPro" id="IPR011257">
    <property type="entry name" value="DNA_glycosylase"/>
</dbReference>